<evidence type="ECO:0000313" key="3">
    <source>
        <dbReference type="Proteomes" id="UP000654482"/>
    </source>
</evidence>
<dbReference type="InterPro" id="IPR021374">
    <property type="entry name" value="DUF2996"/>
</dbReference>
<evidence type="ECO:0000256" key="1">
    <source>
        <dbReference type="SAM" id="MobiDB-lite"/>
    </source>
</evidence>
<dbReference type="PANTHER" id="PTHR36341">
    <property type="entry name" value="DUF2996 FAMILY PROTEIN"/>
    <property type="match status" value="1"/>
</dbReference>
<evidence type="ECO:0000313" key="2">
    <source>
        <dbReference type="EMBL" id="MBE9118482.1"/>
    </source>
</evidence>
<organism evidence="2 3">
    <name type="scientific">Lusitaniella coriacea LEGE 07157</name>
    <dbReference type="NCBI Taxonomy" id="945747"/>
    <lineage>
        <taxon>Bacteria</taxon>
        <taxon>Bacillati</taxon>
        <taxon>Cyanobacteriota</taxon>
        <taxon>Cyanophyceae</taxon>
        <taxon>Spirulinales</taxon>
        <taxon>Lusitaniellaceae</taxon>
        <taxon>Lusitaniella</taxon>
    </lineage>
</organism>
<dbReference type="PANTHER" id="PTHR36341:SF3">
    <property type="entry name" value="DUF2996 FAMILY PROTEIN"/>
    <property type="match status" value="1"/>
</dbReference>
<dbReference type="EMBL" id="JADEWZ010000048">
    <property type="protein sequence ID" value="MBE9118482.1"/>
    <property type="molecule type" value="Genomic_DNA"/>
</dbReference>
<proteinExistence type="predicted"/>
<dbReference type="Pfam" id="PF11210">
    <property type="entry name" value="DUF2996"/>
    <property type="match status" value="1"/>
</dbReference>
<reference evidence="2" key="1">
    <citation type="submission" date="2020-10" db="EMBL/GenBank/DDBJ databases">
        <authorList>
            <person name="Castelo-Branco R."/>
            <person name="Eusebio N."/>
            <person name="Adriana R."/>
            <person name="Vieira A."/>
            <person name="Brugerolle De Fraissinette N."/>
            <person name="Rezende De Castro R."/>
            <person name="Schneider M.P."/>
            <person name="Vasconcelos V."/>
            <person name="Leao P.N."/>
        </authorList>
    </citation>
    <scope>NUCLEOTIDE SEQUENCE</scope>
    <source>
        <strain evidence="2">LEGE 07157</strain>
    </source>
</reference>
<keyword evidence="3" id="KW-1185">Reference proteome</keyword>
<dbReference type="Proteomes" id="UP000654482">
    <property type="component" value="Unassembled WGS sequence"/>
</dbReference>
<sequence length="151" mass="17143">MAEETKPQKSDTAAKAKKAKAKKEKPPAVEDKPFTEFIKQHFIPSLEKAFAEEGIDDMDLQFAKEPIPIEGAPQNDPCWQVKGSWEDDLFQFNLYFPDENIKGQKGFSFSTNGAKPSILESFMIDERKVSLGLMVLYTLQRLNGEKLLTRN</sequence>
<dbReference type="AlphaFoldDB" id="A0A8J7E195"/>
<dbReference type="RefSeq" id="WP_194031566.1">
    <property type="nucleotide sequence ID" value="NZ_JADEWZ010000048.1"/>
</dbReference>
<feature type="compositionally biased region" description="Basic and acidic residues" evidence="1">
    <location>
        <begin position="1"/>
        <end position="14"/>
    </location>
</feature>
<accession>A0A8J7E195</accession>
<protein>
    <submittedName>
        <fullName evidence="2">DUF2996 domain-containing protein</fullName>
    </submittedName>
</protein>
<feature type="region of interest" description="Disordered" evidence="1">
    <location>
        <begin position="1"/>
        <end position="30"/>
    </location>
</feature>
<name>A0A8J7E195_9CYAN</name>
<comment type="caution">
    <text evidence="2">The sequence shown here is derived from an EMBL/GenBank/DDBJ whole genome shotgun (WGS) entry which is preliminary data.</text>
</comment>
<gene>
    <name evidence="2" type="ORF">IQ249_21560</name>
</gene>